<comment type="similarity">
    <text evidence="10">In the N-terminal section; belongs to the methyltransferase superfamily. tRNA (mnm(5)s(2)U34)-methyltransferase family.</text>
</comment>
<keyword evidence="9 10" id="KW-0511">Multifunctional enzyme</keyword>
<comment type="cofactor">
    <cofactor evidence="10">
        <name>FAD</name>
        <dbReference type="ChEBI" id="CHEBI:57692"/>
    </cofactor>
</comment>
<evidence type="ECO:0000256" key="4">
    <source>
        <dbReference type="ARBA" id="ARBA00022679"/>
    </source>
</evidence>
<keyword evidence="2 10" id="KW-0489">Methyltransferase</keyword>
<dbReference type="SUPFAM" id="SSF51905">
    <property type="entry name" value="FAD/NAD(P)-binding domain"/>
    <property type="match status" value="1"/>
</dbReference>
<comment type="catalytic activity">
    <reaction evidence="10">
        <text>5-aminomethyl-2-thiouridine(34) in tRNA + S-adenosyl-L-methionine = 5-methylaminomethyl-2-thiouridine(34) in tRNA + S-adenosyl-L-homocysteine + H(+)</text>
        <dbReference type="Rhea" id="RHEA:19569"/>
        <dbReference type="Rhea" id="RHEA-COMP:10195"/>
        <dbReference type="Rhea" id="RHEA-COMP:10197"/>
        <dbReference type="ChEBI" id="CHEBI:15378"/>
        <dbReference type="ChEBI" id="CHEBI:57856"/>
        <dbReference type="ChEBI" id="CHEBI:59789"/>
        <dbReference type="ChEBI" id="CHEBI:74454"/>
        <dbReference type="ChEBI" id="CHEBI:74455"/>
        <dbReference type="EC" id="2.1.1.61"/>
    </reaction>
</comment>
<dbReference type="GO" id="GO:0005737">
    <property type="term" value="C:cytoplasm"/>
    <property type="evidence" value="ECO:0007669"/>
    <property type="project" value="UniProtKB-SubCell"/>
</dbReference>
<evidence type="ECO:0000256" key="8">
    <source>
        <dbReference type="ARBA" id="ARBA00023002"/>
    </source>
</evidence>
<gene>
    <name evidence="10" type="primary">mnmC</name>
    <name evidence="13" type="ORF">DI603_12760</name>
</gene>
<comment type="caution">
    <text evidence="13">The sequence shown here is derived from an EMBL/GenBank/DDBJ whole genome shotgun (WGS) entry which is preliminary data.</text>
</comment>
<name>A0A2W5DH91_9BURK</name>
<feature type="domain" description="MnmC-like methyltransferase" evidence="12">
    <location>
        <begin position="112"/>
        <end position="232"/>
    </location>
</feature>
<dbReference type="Gene3D" id="3.30.9.10">
    <property type="entry name" value="D-Amino Acid Oxidase, subunit A, domain 2"/>
    <property type="match status" value="1"/>
</dbReference>
<dbReference type="InterPro" id="IPR008471">
    <property type="entry name" value="MnmC-like_methylTransf"/>
</dbReference>
<comment type="subcellular location">
    <subcellularLocation>
        <location evidence="10">Cytoplasm</location>
    </subcellularLocation>
</comment>
<evidence type="ECO:0000259" key="12">
    <source>
        <dbReference type="Pfam" id="PF05430"/>
    </source>
</evidence>
<evidence type="ECO:0000313" key="14">
    <source>
        <dbReference type="Proteomes" id="UP000249633"/>
    </source>
</evidence>
<dbReference type="PANTHER" id="PTHR13847:SF283">
    <property type="entry name" value="TRNA 5-METHYLAMINOMETHYL-2-THIOURIDINE BIOSYNTHESIS BIFUNCTIONAL PROTEIN MNMC"/>
    <property type="match status" value="1"/>
</dbReference>
<dbReference type="GO" id="GO:0032259">
    <property type="term" value="P:methylation"/>
    <property type="evidence" value="ECO:0007669"/>
    <property type="project" value="UniProtKB-KW"/>
</dbReference>
<keyword evidence="8 10" id="KW-0560">Oxidoreductase</keyword>
<dbReference type="GO" id="GO:0002097">
    <property type="term" value="P:tRNA wobble base modification"/>
    <property type="evidence" value="ECO:0007669"/>
    <property type="project" value="UniProtKB-UniRule"/>
</dbReference>
<accession>A0A2W5DH91</accession>
<evidence type="ECO:0000259" key="11">
    <source>
        <dbReference type="Pfam" id="PF01266"/>
    </source>
</evidence>
<dbReference type="Proteomes" id="UP000249633">
    <property type="component" value="Unassembled WGS sequence"/>
</dbReference>
<dbReference type="InterPro" id="IPR029063">
    <property type="entry name" value="SAM-dependent_MTases_sf"/>
</dbReference>
<dbReference type="InterPro" id="IPR023032">
    <property type="entry name" value="tRNA_MAMT_biosynth_bifunc_MnmC"/>
</dbReference>
<evidence type="ECO:0000256" key="6">
    <source>
        <dbReference type="ARBA" id="ARBA00022694"/>
    </source>
</evidence>
<organism evidence="13 14">
    <name type="scientific">Roseateles depolymerans</name>
    <dbReference type="NCBI Taxonomy" id="76731"/>
    <lineage>
        <taxon>Bacteria</taxon>
        <taxon>Pseudomonadati</taxon>
        <taxon>Pseudomonadota</taxon>
        <taxon>Betaproteobacteria</taxon>
        <taxon>Burkholderiales</taxon>
        <taxon>Sphaerotilaceae</taxon>
        <taxon>Roseateles</taxon>
    </lineage>
</organism>
<protein>
    <recommendedName>
        <fullName evidence="10">tRNA 5-methylaminomethyl-2-thiouridine biosynthesis bifunctional protein MnmC</fullName>
        <shortName evidence="10">tRNA mnm(5)s(2)U biosynthesis bifunctional protein</shortName>
    </recommendedName>
    <domain>
        <recommendedName>
            <fullName evidence="10">tRNA (mnm(5)s(2)U34)-methyltransferase</fullName>
            <ecNumber evidence="10">2.1.1.61</ecNumber>
        </recommendedName>
    </domain>
    <domain>
        <recommendedName>
            <fullName evidence="10">FAD-dependent cmnm(5)s(2)U34 oxidoreductase</fullName>
            <ecNumber evidence="10">1.5.-.-</ecNumber>
        </recommendedName>
    </domain>
</protein>
<dbReference type="GO" id="GO:0050660">
    <property type="term" value="F:flavin adenine dinucleotide binding"/>
    <property type="evidence" value="ECO:0007669"/>
    <property type="project" value="UniProtKB-UniRule"/>
</dbReference>
<reference evidence="13 14" key="1">
    <citation type="submission" date="2017-08" db="EMBL/GenBank/DDBJ databases">
        <title>Infants hospitalized years apart are colonized by the same room-sourced microbial strains.</title>
        <authorList>
            <person name="Brooks B."/>
            <person name="Olm M.R."/>
            <person name="Firek B.A."/>
            <person name="Baker R."/>
            <person name="Thomas B.C."/>
            <person name="Morowitz M.J."/>
            <person name="Banfield J.F."/>
        </authorList>
    </citation>
    <scope>NUCLEOTIDE SEQUENCE [LARGE SCALE GENOMIC DNA]</scope>
    <source>
        <strain evidence="13">S2_012_000_R2_81</strain>
    </source>
</reference>
<proteinExistence type="inferred from homology"/>
<evidence type="ECO:0000256" key="1">
    <source>
        <dbReference type="ARBA" id="ARBA00022490"/>
    </source>
</evidence>
<evidence type="ECO:0000256" key="10">
    <source>
        <dbReference type="HAMAP-Rule" id="MF_01102"/>
    </source>
</evidence>
<dbReference type="InterPro" id="IPR017610">
    <property type="entry name" value="tRNA_S-uridine_synth_MnmC_C"/>
</dbReference>
<evidence type="ECO:0000256" key="2">
    <source>
        <dbReference type="ARBA" id="ARBA00022603"/>
    </source>
</evidence>
<feature type="region of interest" description="tRNA (mnm(5)s(2)U34)-methyltransferase" evidence="10">
    <location>
        <begin position="1"/>
        <end position="233"/>
    </location>
</feature>
<dbReference type="InterPro" id="IPR047785">
    <property type="entry name" value="tRNA_MNMC2"/>
</dbReference>
<evidence type="ECO:0000256" key="7">
    <source>
        <dbReference type="ARBA" id="ARBA00022827"/>
    </source>
</evidence>
<dbReference type="NCBIfam" id="TIGR03197">
    <property type="entry name" value="MnmC_Cterm"/>
    <property type="match status" value="1"/>
</dbReference>
<keyword evidence="6 10" id="KW-0819">tRNA processing</keyword>
<dbReference type="Pfam" id="PF05430">
    <property type="entry name" value="Methyltransf_30"/>
    <property type="match status" value="1"/>
</dbReference>
<sequence>MKTQPITPARVDFSDPATPSAPDYGDVYHARAGALAQARHVFLGGNGLPQRWQGRTRFVVLETGFGLGNNFLATWAAWRDDPQRAERLVFISIEKHPLLRDDLVRAHAHSPLAEQARQLVGAWPPLTPNLHTLDFEQGRVRLLLALGNARDWLHELIAEVDAFYLDGFAPAKNPELWDAYLLRSLGRLAAPQATAATWSVARSVRDGLQAAGFEVRKVPGFASKGEMTAASYQPRHLPQTPAGRAALAPGAREALVIGAGLAGAACAAALARAGVASTVLDTAAEPASSGSGNPGGLFHGTLNPDDGIHARFNRAAALRTAALLRDLPGLPWLQRGLLRLETERSPAAMQAQIDRLGLPRDYLQAWPAEQAAAISGLPLRQPAWFYPGGGALPPRALVGAWLEQSGARLRLQRSVQTLRQVDGLWQARDAEGGLIGEAPALVIAAGHSTPALLQTLRTADGDLPWTEQRGQITHLAHDPTPPRLPVAGAGYALADGGGGLWCGATAADGDPEPALRLEDQGANLAQWSALSGRPLAELLGQPPAGRVGWRLLLPDRLPAVGGLAAREGEPDRADQARFWPRLPGLVVCSALGSRGIGWSGLCGELAAALLTGAPRPLEAGLVDALDPLRFRVRKSRAATPRA</sequence>
<dbReference type="InterPro" id="IPR006076">
    <property type="entry name" value="FAD-dep_OxRdtase"/>
</dbReference>
<evidence type="ECO:0000256" key="5">
    <source>
        <dbReference type="ARBA" id="ARBA00022691"/>
    </source>
</evidence>
<keyword evidence="3 10" id="KW-0285">Flavoprotein</keyword>
<keyword evidence="7 10" id="KW-0274">FAD</keyword>
<evidence type="ECO:0000256" key="3">
    <source>
        <dbReference type="ARBA" id="ARBA00022630"/>
    </source>
</evidence>
<comment type="function">
    <text evidence="10">Catalyzes the last two steps in the biosynthesis of 5-methylaminomethyl-2-thiouridine (mnm(5)s(2)U) at the wobble position (U34) in tRNA. Catalyzes the FAD-dependent demodification of cmnm(5)s(2)U34 to nm(5)s(2)U34, followed by the transfer of a methyl group from S-adenosyl-L-methionine to nm(5)s(2)U34, to form mnm(5)s(2)U34.</text>
</comment>
<dbReference type="AlphaFoldDB" id="A0A2W5DH91"/>
<evidence type="ECO:0000313" key="13">
    <source>
        <dbReference type="EMBL" id="PZP31235.1"/>
    </source>
</evidence>
<keyword evidence="4 10" id="KW-0808">Transferase</keyword>
<keyword evidence="5 10" id="KW-0949">S-adenosyl-L-methionine</keyword>
<feature type="region of interest" description="FAD-dependent cmnm(5)s(2)U34 oxidoreductase" evidence="10">
    <location>
        <begin position="257"/>
        <end position="642"/>
    </location>
</feature>
<comment type="similarity">
    <text evidence="10">In the C-terminal section; belongs to the DAO family.</text>
</comment>
<dbReference type="Gene3D" id="3.50.50.60">
    <property type="entry name" value="FAD/NAD(P)-binding domain"/>
    <property type="match status" value="1"/>
</dbReference>
<keyword evidence="1 10" id="KW-0963">Cytoplasm</keyword>
<feature type="domain" description="FAD dependent oxidoreductase" evidence="11">
    <location>
        <begin position="254"/>
        <end position="609"/>
    </location>
</feature>
<dbReference type="GO" id="GO:0016645">
    <property type="term" value="F:oxidoreductase activity, acting on the CH-NH group of donors"/>
    <property type="evidence" value="ECO:0007669"/>
    <property type="project" value="InterPro"/>
</dbReference>
<evidence type="ECO:0000256" key="9">
    <source>
        <dbReference type="ARBA" id="ARBA00023268"/>
    </source>
</evidence>
<dbReference type="GO" id="GO:0004808">
    <property type="term" value="F:tRNA (5-methylaminomethyl-2-thiouridylate)(34)-methyltransferase activity"/>
    <property type="evidence" value="ECO:0007669"/>
    <property type="project" value="UniProtKB-EC"/>
</dbReference>
<dbReference type="EMBL" id="QFOD01000011">
    <property type="protein sequence ID" value="PZP31235.1"/>
    <property type="molecule type" value="Genomic_DNA"/>
</dbReference>
<dbReference type="InterPro" id="IPR036188">
    <property type="entry name" value="FAD/NAD-bd_sf"/>
</dbReference>
<dbReference type="EC" id="1.5.-.-" evidence="10"/>
<dbReference type="Pfam" id="PF01266">
    <property type="entry name" value="DAO"/>
    <property type="match status" value="1"/>
</dbReference>
<dbReference type="HAMAP" id="MF_01102">
    <property type="entry name" value="MnmC"/>
    <property type="match status" value="1"/>
</dbReference>
<dbReference type="EC" id="2.1.1.61" evidence="10"/>
<dbReference type="Gene3D" id="3.40.50.150">
    <property type="entry name" value="Vaccinia Virus protein VP39"/>
    <property type="match status" value="1"/>
</dbReference>
<dbReference type="PANTHER" id="PTHR13847">
    <property type="entry name" value="SARCOSINE DEHYDROGENASE-RELATED"/>
    <property type="match status" value="1"/>
</dbReference>
<dbReference type="NCBIfam" id="NF033855">
    <property type="entry name" value="tRNA_MNMC2"/>
    <property type="match status" value="1"/>
</dbReference>